<dbReference type="GeneID" id="118408667"/>
<dbReference type="NCBIfam" id="NF033547">
    <property type="entry name" value="transpos_IS1595"/>
    <property type="match status" value="1"/>
</dbReference>
<dbReference type="Pfam" id="PF12762">
    <property type="entry name" value="DDE_Tnp_IS1595"/>
    <property type="match status" value="1"/>
</dbReference>
<feature type="domain" description="ISXO2-like transposase" evidence="1">
    <location>
        <begin position="144"/>
        <end position="291"/>
    </location>
</feature>
<dbReference type="InterPro" id="IPR053164">
    <property type="entry name" value="IS1016-like_transposase"/>
</dbReference>
<dbReference type="SMART" id="SM01126">
    <property type="entry name" value="DDE_Tnp_IS1595"/>
    <property type="match status" value="1"/>
</dbReference>
<keyword evidence="2" id="KW-1185">Reference proteome</keyword>
<dbReference type="AlphaFoldDB" id="A0A9J7HVT1"/>
<dbReference type="OMA" id="LRREMKC"/>
<dbReference type="PANTHER" id="PTHR47163:SF2">
    <property type="entry name" value="SI:DKEY-17M8.2"/>
    <property type="match status" value="1"/>
</dbReference>
<dbReference type="PANTHER" id="PTHR47163">
    <property type="entry name" value="DDE_TNP_IS1595 DOMAIN-CONTAINING PROTEIN"/>
    <property type="match status" value="1"/>
</dbReference>
<evidence type="ECO:0000313" key="3">
    <source>
        <dbReference type="RefSeq" id="XP_035665415.1"/>
    </source>
</evidence>
<sequence>MSKPVSELDLETLTSPNKSIFHLINWMQGLELLHWSMQCEHCPNVDMEFKKKRDIADKFAWRCPVPACRSTTSIRAGSIFQEFPKVSLAIWMRFIQKWCEDKLITEIQNELRVVGFVGKKTLSAMCRLMRRLCDFKLIDVPVVPMGGASAILEMDESCFRKTPKYGRGRRPKPIWVFGIVQTDVRPAIGYMTVVERRDQATLLPIIERCVLPGSTIHSDQWAAYRNVHHLPNIVHHGTVNHSQNFVDPTTGVHTQHIEAYWSRKKAKLRRMRGCLPTDLESYLKEFMWRERYCRTSNEGLQNMLKYITEKYCM</sequence>
<name>A0A9J7HVT1_BRAFL</name>
<accession>A0A9J7HVT1</accession>
<reference evidence="3" key="1">
    <citation type="submission" date="2025-08" db="UniProtKB">
        <authorList>
            <consortium name="RefSeq"/>
        </authorList>
    </citation>
    <scope>IDENTIFICATION</scope>
    <source>
        <strain evidence="3">S238N-H82</strain>
        <tissue evidence="3">Testes</tissue>
    </source>
</reference>
<organism evidence="2 3">
    <name type="scientific">Branchiostoma floridae</name>
    <name type="common">Florida lancelet</name>
    <name type="synonym">Amphioxus</name>
    <dbReference type="NCBI Taxonomy" id="7739"/>
    <lineage>
        <taxon>Eukaryota</taxon>
        <taxon>Metazoa</taxon>
        <taxon>Chordata</taxon>
        <taxon>Cephalochordata</taxon>
        <taxon>Leptocardii</taxon>
        <taxon>Amphioxiformes</taxon>
        <taxon>Branchiostomatidae</taxon>
        <taxon>Branchiostoma</taxon>
    </lineage>
</organism>
<dbReference type="InterPro" id="IPR024445">
    <property type="entry name" value="Tnp_ISXO2-like"/>
</dbReference>
<dbReference type="KEGG" id="bfo:118408667"/>
<dbReference type="OrthoDB" id="6579350at2759"/>
<protein>
    <submittedName>
        <fullName evidence="3">Uncharacterized protein LOC118408667</fullName>
    </submittedName>
</protein>
<dbReference type="Proteomes" id="UP000001554">
    <property type="component" value="Unplaced"/>
</dbReference>
<proteinExistence type="predicted"/>
<evidence type="ECO:0000259" key="1">
    <source>
        <dbReference type="SMART" id="SM01126"/>
    </source>
</evidence>
<gene>
    <name evidence="3" type="primary">LOC118408667</name>
</gene>
<evidence type="ECO:0000313" key="2">
    <source>
        <dbReference type="Proteomes" id="UP000001554"/>
    </source>
</evidence>
<dbReference type="RefSeq" id="XP_035665415.1">
    <property type="nucleotide sequence ID" value="XM_035809522.1"/>
</dbReference>